<gene>
    <name evidence="1" type="ORF">APX70_200091</name>
</gene>
<dbReference type="AlphaFoldDB" id="A0A3M2UQ94"/>
<reference evidence="1 2" key="1">
    <citation type="submission" date="2018-08" db="EMBL/GenBank/DDBJ databases">
        <title>Recombination of ecologically and evolutionarily significant loci maintains genetic cohesion in the Pseudomonas syringae species complex.</title>
        <authorList>
            <person name="Dillon M."/>
            <person name="Thakur S."/>
            <person name="Almeida R.N.D."/>
            <person name="Weir B.S."/>
            <person name="Guttman D.S."/>
        </authorList>
    </citation>
    <scope>NUCLEOTIDE SEQUENCE [LARGE SCALE GENOMIC DNA]</scope>
    <source>
        <strain evidence="1 2">88_10</strain>
    </source>
</reference>
<proteinExistence type="predicted"/>
<name>A0A3M2UQ94_PSEYM</name>
<protein>
    <submittedName>
        <fullName evidence="1">Uncharacterized protein</fullName>
    </submittedName>
</protein>
<dbReference type="Proteomes" id="UP000282378">
    <property type="component" value="Unassembled WGS sequence"/>
</dbReference>
<evidence type="ECO:0000313" key="2">
    <source>
        <dbReference type="Proteomes" id="UP000282378"/>
    </source>
</evidence>
<accession>A0A3M2UQ94</accession>
<dbReference type="EMBL" id="RBNL01004605">
    <property type="protein sequence ID" value="RML29062.1"/>
    <property type="molecule type" value="Genomic_DNA"/>
</dbReference>
<comment type="caution">
    <text evidence="1">The sequence shown here is derived from an EMBL/GenBank/DDBJ whole genome shotgun (WGS) entry which is preliminary data.</text>
</comment>
<sequence>MVWEFKLESLAMYAMDLPYDPDFEDAERWRFVLTSTAFALL</sequence>
<evidence type="ECO:0000313" key="1">
    <source>
        <dbReference type="EMBL" id="RML29062.1"/>
    </source>
</evidence>
<organism evidence="1 2">
    <name type="scientific">Pseudomonas syringae pv. maculicola</name>
    <dbReference type="NCBI Taxonomy" id="59511"/>
    <lineage>
        <taxon>Bacteria</taxon>
        <taxon>Pseudomonadati</taxon>
        <taxon>Pseudomonadota</taxon>
        <taxon>Gammaproteobacteria</taxon>
        <taxon>Pseudomonadales</taxon>
        <taxon>Pseudomonadaceae</taxon>
        <taxon>Pseudomonas</taxon>
    </lineage>
</organism>